<feature type="transmembrane region" description="Helical" evidence="2">
    <location>
        <begin position="112"/>
        <end position="132"/>
    </location>
</feature>
<evidence type="ECO:0000256" key="2">
    <source>
        <dbReference type="SAM" id="Phobius"/>
    </source>
</evidence>
<feature type="transmembrane region" description="Helical" evidence="2">
    <location>
        <begin position="12"/>
        <end position="31"/>
    </location>
</feature>
<dbReference type="AlphaFoldDB" id="A0A656HLG5"/>
<keyword evidence="1" id="KW-0175">Coiled coil</keyword>
<dbReference type="Proteomes" id="UP000005317">
    <property type="component" value="Unassembled WGS sequence"/>
</dbReference>
<feature type="transmembrane region" description="Helical" evidence="2">
    <location>
        <begin position="68"/>
        <end position="92"/>
    </location>
</feature>
<organism evidence="3 4">
    <name type="scientific">Thiothrix nivea (strain ATCC 35100 / DSM 5205 / JP2)</name>
    <dbReference type="NCBI Taxonomy" id="870187"/>
    <lineage>
        <taxon>Bacteria</taxon>
        <taxon>Pseudomonadati</taxon>
        <taxon>Pseudomonadota</taxon>
        <taxon>Gammaproteobacteria</taxon>
        <taxon>Thiotrichales</taxon>
        <taxon>Thiotrichaceae</taxon>
        <taxon>Thiothrix</taxon>
    </lineage>
</organism>
<evidence type="ECO:0000256" key="1">
    <source>
        <dbReference type="SAM" id="Coils"/>
    </source>
</evidence>
<keyword evidence="4" id="KW-1185">Reference proteome</keyword>
<dbReference type="RefSeq" id="WP_002710826.1">
    <property type="nucleotide sequence ID" value="NZ_JH651384.1"/>
</dbReference>
<feature type="coiled-coil region" evidence="1">
    <location>
        <begin position="134"/>
        <end position="179"/>
    </location>
</feature>
<keyword evidence="2" id="KW-0812">Transmembrane</keyword>
<evidence type="ECO:0000313" key="3">
    <source>
        <dbReference type="EMBL" id="EIJ36964.1"/>
    </source>
</evidence>
<reference evidence="4" key="1">
    <citation type="journal article" date="2011" name="Stand. Genomic Sci.">
        <title>Genome sequence of the filamentous, gliding Thiothrix nivea neotype strain (JP2(T)).</title>
        <authorList>
            <person name="Lapidus A."/>
            <person name="Nolan M."/>
            <person name="Lucas S."/>
            <person name="Glavina Del Rio T."/>
            <person name="Tice H."/>
            <person name="Cheng J.F."/>
            <person name="Tapia R."/>
            <person name="Han C."/>
            <person name="Goodwin L."/>
            <person name="Pitluck S."/>
            <person name="Liolios K."/>
            <person name="Pagani I."/>
            <person name="Ivanova N."/>
            <person name="Huntemann M."/>
            <person name="Mavromatis K."/>
            <person name="Mikhailova N."/>
            <person name="Pati A."/>
            <person name="Chen A."/>
            <person name="Palaniappan K."/>
            <person name="Land M."/>
            <person name="Brambilla E.M."/>
            <person name="Rohde M."/>
            <person name="Abt B."/>
            <person name="Verbarg S."/>
            <person name="Goker M."/>
            <person name="Bristow J."/>
            <person name="Eisen J.A."/>
            <person name="Markowitz V."/>
            <person name="Hugenholtz P."/>
            <person name="Kyrpides N.C."/>
            <person name="Klenk H.P."/>
            <person name="Woyke T."/>
        </authorList>
    </citation>
    <scope>NUCLEOTIDE SEQUENCE [LARGE SCALE GENOMIC DNA]</scope>
    <source>
        <strain evidence="4">ATCC 35100 / DSM 5205 / JP2</strain>
    </source>
</reference>
<accession>A0A656HLG5</accession>
<keyword evidence="2" id="KW-1133">Transmembrane helix</keyword>
<dbReference type="EMBL" id="JH651384">
    <property type="protein sequence ID" value="EIJ36964.1"/>
    <property type="molecule type" value="Genomic_DNA"/>
</dbReference>
<evidence type="ECO:0000313" key="4">
    <source>
        <dbReference type="Proteomes" id="UP000005317"/>
    </source>
</evidence>
<protein>
    <submittedName>
        <fullName evidence="3">Uncharacterized protein</fullName>
    </submittedName>
</protein>
<proteinExistence type="predicted"/>
<keyword evidence="2" id="KW-0472">Membrane</keyword>
<name>A0A656HLG5_THINJ</name>
<sequence length="200" mass="24132">MISFDLKYRDYSNAYDLAAIGFLLYFLYMYFTGDYRVNVINYYLNQVFNIQLSFETQKTVYMTSSMILLAYLVNSRTFWVLMLAVIDLYILTRHNVDINNYFSSLSDNYIKILQSFIPLLVASPFAFIIWMFRNNDKTKELQQKEREYHAKLQELDLRKEELKNKVKSLNQDYNLKSIDQELKEREISLKERELELKNNY</sequence>
<gene>
    <name evidence="3" type="ORF">Thini_4490</name>
</gene>